<organism evidence="2 3">
    <name type="scientific">Mycobacterium paraense</name>
    <dbReference type="NCBI Taxonomy" id="767916"/>
    <lineage>
        <taxon>Bacteria</taxon>
        <taxon>Bacillati</taxon>
        <taxon>Actinomycetota</taxon>
        <taxon>Actinomycetes</taxon>
        <taxon>Mycobacteriales</taxon>
        <taxon>Mycobacteriaceae</taxon>
        <taxon>Mycobacterium</taxon>
        <taxon>Mycobacterium simiae complex</taxon>
    </lineage>
</organism>
<name>A0ABX3VLF2_9MYCO</name>
<keyword evidence="3" id="KW-1185">Reference proteome</keyword>
<dbReference type="InterPro" id="IPR011990">
    <property type="entry name" value="TPR-like_helical_dom_sf"/>
</dbReference>
<gene>
    <name evidence="2" type="ORF">AWB91_20290</name>
</gene>
<evidence type="ECO:0008006" key="4">
    <source>
        <dbReference type="Google" id="ProtNLM"/>
    </source>
</evidence>
<comment type="caution">
    <text evidence="2">The sequence shown here is derived from an EMBL/GenBank/DDBJ whole genome shotgun (WGS) entry which is preliminary data.</text>
</comment>
<evidence type="ECO:0000313" key="2">
    <source>
        <dbReference type="EMBL" id="ORW30605.1"/>
    </source>
</evidence>
<dbReference type="Gene3D" id="1.25.40.10">
    <property type="entry name" value="Tetratricopeptide repeat domain"/>
    <property type="match status" value="1"/>
</dbReference>
<protein>
    <recommendedName>
        <fullName evidence="4">Tetratricopeptide repeat protein</fullName>
    </recommendedName>
</protein>
<sequence>MRGAVDELKKLLPDQQRELSADHPDTLRTRSNLAQFQGETGDARGAVVEYEAVLRDRVRVLGARHPDTLATRSKLEYWREKVMDEGPPS</sequence>
<feature type="region of interest" description="Disordered" evidence="1">
    <location>
        <begin position="1"/>
        <end position="23"/>
    </location>
</feature>
<accession>A0ABX3VLF2</accession>
<reference evidence="2 3" key="1">
    <citation type="journal article" date="2015" name="Emerg. Microbes Infect.">
        <title>Characterization of 17 strains belonging to the Mycobacterium simiae complex and description of Mycobacterium paraense sp. nov.</title>
        <authorList>
            <person name="Fusco da Costa A.R."/>
            <person name="Fedrizzi T."/>
            <person name="Lopes M.L."/>
            <person name="Pecorari M."/>
            <person name="Oliveira da Costa W.L."/>
            <person name="Giacobazzi E."/>
            <person name="da Costa Bahia J.R."/>
            <person name="De Sanctis V."/>
            <person name="Batista Lima K.V."/>
            <person name="Bertorelli R."/>
            <person name="Grottola A."/>
            <person name="Fabio A."/>
            <person name="Mariottini A."/>
            <person name="Ferretti P."/>
            <person name="Di Leva F."/>
            <person name="Fregni Serpini G."/>
            <person name="Tagliazucchi S."/>
            <person name="Rumpianesi F."/>
            <person name="Jousson O."/>
            <person name="Segata N."/>
            <person name="Tortoli E."/>
        </authorList>
    </citation>
    <scope>NUCLEOTIDE SEQUENCE [LARGE SCALE GENOMIC DNA]</scope>
    <source>
        <strain evidence="2 3">FI-07156</strain>
    </source>
</reference>
<dbReference type="Proteomes" id="UP000193801">
    <property type="component" value="Unassembled WGS sequence"/>
</dbReference>
<dbReference type="Pfam" id="PF13374">
    <property type="entry name" value="TPR_10"/>
    <property type="match status" value="1"/>
</dbReference>
<evidence type="ECO:0000313" key="3">
    <source>
        <dbReference type="Proteomes" id="UP000193801"/>
    </source>
</evidence>
<dbReference type="EMBL" id="LQPK01000017">
    <property type="protein sequence ID" value="ORW30605.1"/>
    <property type="molecule type" value="Genomic_DNA"/>
</dbReference>
<evidence type="ECO:0000256" key="1">
    <source>
        <dbReference type="SAM" id="MobiDB-lite"/>
    </source>
</evidence>
<proteinExistence type="predicted"/>